<dbReference type="InterPro" id="IPR038726">
    <property type="entry name" value="PDDEXK_AddAB-type"/>
</dbReference>
<dbReference type="EMBL" id="CACTIH010001742">
    <property type="protein sequence ID" value="CAA2962823.1"/>
    <property type="molecule type" value="Genomic_DNA"/>
</dbReference>
<keyword evidence="3" id="KW-1185">Reference proteome</keyword>
<dbReference type="Gramene" id="OE9A012245T1">
    <property type="protein sequence ID" value="OE9A012245C1"/>
    <property type="gene ID" value="OE9A012245"/>
</dbReference>
<protein>
    <recommendedName>
        <fullName evidence="1">PD-(D/E)XK endonuclease-like domain-containing protein</fullName>
    </recommendedName>
</protein>
<dbReference type="Gene3D" id="3.90.320.10">
    <property type="match status" value="1"/>
</dbReference>
<organism evidence="2 3">
    <name type="scientific">Olea europaea subsp. europaea</name>
    <dbReference type="NCBI Taxonomy" id="158383"/>
    <lineage>
        <taxon>Eukaryota</taxon>
        <taxon>Viridiplantae</taxon>
        <taxon>Streptophyta</taxon>
        <taxon>Embryophyta</taxon>
        <taxon>Tracheophyta</taxon>
        <taxon>Spermatophyta</taxon>
        <taxon>Magnoliopsida</taxon>
        <taxon>eudicotyledons</taxon>
        <taxon>Gunneridae</taxon>
        <taxon>Pentapetalae</taxon>
        <taxon>asterids</taxon>
        <taxon>lamiids</taxon>
        <taxon>Lamiales</taxon>
        <taxon>Oleaceae</taxon>
        <taxon>Oleeae</taxon>
        <taxon>Olea</taxon>
    </lineage>
</organism>
<feature type="domain" description="PD-(D/E)XK endonuclease-like" evidence="1">
    <location>
        <begin position="4"/>
        <end position="131"/>
    </location>
</feature>
<sequence length="132" mass="14489">MNVRIDRLDTLESGGQAILDYKSGRRTTADWYGERPSHPQLLAYLAALGEDVVAMATVNVTAREVRFDGIASSGQLLPKVRGVEPPVGDGSGDPWQVRRREWMARVERLAESFLAGRAVVDPKPGACDWCHA</sequence>
<evidence type="ECO:0000259" key="1">
    <source>
        <dbReference type="Pfam" id="PF12705"/>
    </source>
</evidence>
<evidence type="ECO:0000313" key="2">
    <source>
        <dbReference type="EMBL" id="CAA2962823.1"/>
    </source>
</evidence>
<accession>A0A8S0Q6S3</accession>
<proteinExistence type="predicted"/>
<name>A0A8S0Q6S3_OLEEU</name>
<dbReference type="InterPro" id="IPR011604">
    <property type="entry name" value="PDDEXK-like_dom_sf"/>
</dbReference>
<feature type="non-terminal residue" evidence="2">
    <location>
        <position position="132"/>
    </location>
</feature>
<comment type="caution">
    <text evidence="2">The sequence shown here is derived from an EMBL/GenBank/DDBJ whole genome shotgun (WGS) entry which is preliminary data.</text>
</comment>
<dbReference type="AlphaFoldDB" id="A0A8S0Q6S3"/>
<reference evidence="2 3" key="1">
    <citation type="submission" date="2019-12" db="EMBL/GenBank/DDBJ databases">
        <authorList>
            <person name="Alioto T."/>
            <person name="Alioto T."/>
            <person name="Gomez Garrido J."/>
        </authorList>
    </citation>
    <scope>NUCLEOTIDE SEQUENCE [LARGE SCALE GENOMIC DNA]</scope>
</reference>
<gene>
    <name evidence="2" type="ORF">OLEA9_A012245</name>
</gene>
<dbReference type="Proteomes" id="UP000594638">
    <property type="component" value="Unassembled WGS sequence"/>
</dbReference>
<evidence type="ECO:0000313" key="3">
    <source>
        <dbReference type="Proteomes" id="UP000594638"/>
    </source>
</evidence>
<dbReference type="Pfam" id="PF12705">
    <property type="entry name" value="PDDEXK_1"/>
    <property type="match status" value="1"/>
</dbReference>